<dbReference type="Proteomes" id="UP000273828">
    <property type="component" value="Unassembled WGS sequence"/>
</dbReference>
<dbReference type="AlphaFoldDB" id="A0A3N6LIR7"/>
<keyword evidence="2" id="KW-1185">Reference proteome</keyword>
<reference evidence="1 2" key="1">
    <citation type="submission" date="2018-10" db="EMBL/GenBank/DDBJ databases">
        <title>Natrarchaeobius chitinivorans gen. nov., sp. nov., and Natrarchaeobius haloalkaliphilus sp. nov., alkaliphilic, chitin-utilizing haloarchaea from hypersaline alkaline lakes.</title>
        <authorList>
            <person name="Sorokin D.Y."/>
            <person name="Elcheninov A.G."/>
            <person name="Kostrikina N.A."/>
            <person name="Bale N.J."/>
            <person name="Sinninghe Damste J.S."/>
            <person name="Khijniak T.V."/>
            <person name="Kublanov I.V."/>
            <person name="Toshchakov S.V."/>
        </authorList>
    </citation>
    <scope>NUCLEOTIDE SEQUENCE [LARGE SCALE GENOMIC DNA]</scope>
    <source>
        <strain evidence="1 2">AArcht-Sl</strain>
    </source>
</reference>
<organism evidence="1 2">
    <name type="scientific">Natrarchaeobius halalkaliphilus</name>
    <dbReference type="NCBI Taxonomy" id="1679091"/>
    <lineage>
        <taxon>Archaea</taxon>
        <taxon>Methanobacteriati</taxon>
        <taxon>Methanobacteriota</taxon>
        <taxon>Stenosarchaea group</taxon>
        <taxon>Halobacteria</taxon>
        <taxon>Halobacteriales</taxon>
        <taxon>Natrialbaceae</taxon>
        <taxon>Natrarchaeobius</taxon>
    </lineage>
</organism>
<accession>A0A3N6LIR7</accession>
<gene>
    <name evidence="1" type="ORF">EA462_13345</name>
</gene>
<comment type="caution">
    <text evidence="1">The sequence shown here is derived from an EMBL/GenBank/DDBJ whole genome shotgun (WGS) entry which is preliminary data.</text>
</comment>
<evidence type="ECO:0000313" key="1">
    <source>
        <dbReference type="EMBL" id="RQG87846.1"/>
    </source>
</evidence>
<proteinExistence type="predicted"/>
<sequence>MEYYVGHLPKTLLLSLVIIQRWFRTRTTRGNNGLSAVNGVLESTVFEMRNRSERPRVSRHGTNARAT</sequence>
<evidence type="ECO:0000313" key="2">
    <source>
        <dbReference type="Proteomes" id="UP000273828"/>
    </source>
</evidence>
<protein>
    <submittedName>
        <fullName evidence="1">Uncharacterized protein</fullName>
    </submittedName>
</protein>
<name>A0A3N6LIR7_9EURY</name>
<dbReference type="EMBL" id="REFY01000005">
    <property type="protein sequence ID" value="RQG87846.1"/>
    <property type="molecule type" value="Genomic_DNA"/>
</dbReference>